<dbReference type="EMBL" id="VEPZ02001294">
    <property type="protein sequence ID" value="KAE8681976.1"/>
    <property type="molecule type" value="Genomic_DNA"/>
</dbReference>
<protein>
    <recommendedName>
        <fullName evidence="3">3-methyl-2-oxobutanoate hydroxymethyltransferase</fullName>
        <ecNumber evidence="3">2.1.2.11</ecNumber>
    </recommendedName>
</protein>
<evidence type="ECO:0000256" key="1">
    <source>
        <dbReference type="ARBA" id="ARBA00005033"/>
    </source>
</evidence>
<comment type="similarity">
    <text evidence="2">Belongs to the PanB family.</text>
</comment>
<dbReference type="PANTHER" id="PTHR20881">
    <property type="entry name" value="3-METHYL-2-OXOBUTANOATE HYDROXYMETHYLTRANSFERASE"/>
    <property type="match status" value="1"/>
</dbReference>
<evidence type="ECO:0000256" key="4">
    <source>
        <dbReference type="ARBA" id="ARBA00022679"/>
    </source>
</evidence>
<dbReference type="GO" id="GO:0015940">
    <property type="term" value="P:pantothenate biosynthetic process"/>
    <property type="evidence" value="ECO:0007669"/>
    <property type="project" value="UniProtKB-UniPathway"/>
</dbReference>
<evidence type="ECO:0000256" key="5">
    <source>
        <dbReference type="ARBA" id="ARBA00049172"/>
    </source>
</evidence>
<dbReference type="SUPFAM" id="SSF51621">
    <property type="entry name" value="Phosphoenolpyruvate/pyruvate domain"/>
    <property type="match status" value="1"/>
</dbReference>
<gene>
    <name evidence="6" type="ORF">F3Y22_tig00111278pilonHSYRG00086</name>
</gene>
<dbReference type="Pfam" id="PF02548">
    <property type="entry name" value="Pantoate_transf"/>
    <property type="match status" value="1"/>
</dbReference>
<dbReference type="UniPathway" id="UPA00028">
    <property type="reaction ID" value="UER00003"/>
</dbReference>
<dbReference type="InterPro" id="IPR040442">
    <property type="entry name" value="Pyrv_kinase-like_dom_sf"/>
</dbReference>
<reference evidence="6" key="1">
    <citation type="submission" date="2019-09" db="EMBL/GenBank/DDBJ databases">
        <title>Draft genome information of white flower Hibiscus syriacus.</title>
        <authorList>
            <person name="Kim Y.-M."/>
        </authorList>
    </citation>
    <scope>NUCLEOTIDE SEQUENCE [LARGE SCALE GENOMIC DNA]</scope>
    <source>
        <strain evidence="6">YM2019G1</strain>
    </source>
</reference>
<keyword evidence="4" id="KW-0808">Transferase</keyword>
<evidence type="ECO:0000313" key="6">
    <source>
        <dbReference type="EMBL" id="KAE8681976.1"/>
    </source>
</evidence>
<dbReference type="GO" id="GO:0003864">
    <property type="term" value="F:3-methyl-2-oxobutanoate hydroxymethyltransferase activity"/>
    <property type="evidence" value="ECO:0007669"/>
    <property type="project" value="UniProtKB-EC"/>
</dbReference>
<name>A0A6A2YRL5_HIBSY</name>
<evidence type="ECO:0000256" key="2">
    <source>
        <dbReference type="ARBA" id="ARBA00008676"/>
    </source>
</evidence>
<dbReference type="Gene3D" id="3.20.20.60">
    <property type="entry name" value="Phosphoenolpyruvate-binding domains"/>
    <property type="match status" value="1"/>
</dbReference>
<dbReference type="GO" id="GO:0005739">
    <property type="term" value="C:mitochondrion"/>
    <property type="evidence" value="ECO:0007669"/>
    <property type="project" value="TreeGrafter"/>
</dbReference>
<comment type="caution">
    <text evidence="6">The sequence shown here is derived from an EMBL/GenBank/DDBJ whole genome shotgun (WGS) entry which is preliminary data.</text>
</comment>
<comment type="catalytic activity">
    <reaction evidence="5">
        <text>(6R)-5,10-methylene-5,6,7,8-tetrahydrofolate + 3-methyl-2-oxobutanoate + H2O = 2-dehydropantoate + (6S)-5,6,7,8-tetrahydrofolate</text>
        <dbReference type="Rhea" id="RHEA:11824"/>
        <dbReference type="ChEBI" id="CHEBI:11561"/>
        <dbReference type="ChEBI" id="CHEBI:11851"/>
        <dbReference type="ChEBI" id="CHEBI:15377"/>
        <dbReference type="ChEBI" id="CHEBI:15636"/>
        <dbReference type="ChEBI" id="CHEBI:57453"/>
        <dbReference type="EC" id="2.1.2.11"/>
    </reaction>
</comment>
<accession>A0A6A2YRL5</accession>
<dbReference type="AlphaFoldDB" id="A0A6A2YRL5"/>
<organism evidence="6 7">
    <name type="scientific">Hibiscus syriacus</name>
    <name type="common">Rose of Sharon</name>
    <dbReference type="NCBI Taxonomy" id="106335"/>
    <lineage>
        <taxon>Eukaryota</taxon>
        <taxon>Viridiplantae</taxon>
        <taxon>Streptophyta</taxon>
        <taxon>Embryophyta</taxon>
        <taxon>Tracheophyta</taxon>
        <taxon>Spermatophyta</taxon>
        <taxon>Magnoliopsida</taxon>
        <taxon>eudicotyledons</taxon>
        <taxon>Gunneridae</taxon>
        <taxon>Pentapetalae</taxon>
        <taxon>rosids</taxon>
        <taxon>malvids</taxon>
        <taxon>Malvales</taxon>
        <taxon>Malvaceae</taxon>
        <taxon>Malvoideae</taxon>
        <taxon>Hibiscus</taxon>
    </lineage>
</organism>
<keyword evidence="7" id="KW-1185">Reference proteome</keyword>
<evidence type="ECO:0000256" key="3">
    <source>
        <dbReference type="ARBA" id="ARBA00012618"/>
    </source>
</evidence>
<dbReference type="Proteomes" id="UP000436088">
    <property type="component" value="Unassembled WGS sequence"/>
</dbReference>
<proteinExistence type="inferred from homology"/>
<dbReference type="InterPro" id="IPR003700">
    <property type="entry name" value="Pantoate_hydroxy_MeTrfase"/>
</dbReference>
<comment type="pathway">
    <text evidence="1">Cofactor biosynthesis; (R)-pantothenate biosynthesis; (R)-pantoate from 3-methyl-2-oxobutanoate: step 1/2.</text>
</comment>
<dbReference type="GO" id="GO:0000287">
    <property type="term" value="F:magnesium ion binding"/>
    <property type="evidence" value="ECO:0007669"/>
    <property type="project" value="TreeGrafter"/>
</dbReference>
<dbReference type="PANTHER" id="PTHR20881:SF0">
    <property type="entry name" value="3-METHYL-2-OXOBUTANOATE HYDROXYMETHYLTRANSFERASE"/>
    <property type="match status" value="1"/>
</dbReference>
<sequence>MLLLHELSKAFQSPEPPLFAKCELIAVVTAYDYPSVVHLDTSRIDIPGRRLASMVVHGHDTLSLSHSTKSSSIAVQSLAAPCGHYSLVTCHLEPMRPASVRVLNMDAIKLEGGFPSRISTVKVIVEARIAVIGHVGLTPQPISVLGGFRQQGKNVASAVKRLQWLCRKPMFFGCYGMCSGSRGCCSHVSSSNSTIGIGAGPFAVYMLILFYRYLHALAGSIKGQVVEMGLKKHITQL</sequence>
<evidence type="ECO:0000313" key="7">
    <source>
        <dbReference type="Proteomes" id="UP000436088"/>
    </source>
</evidence>
<dbReference type="InterPro" id="IPR015813">
    <property type="entry name" value="Pyrv/PenolPyrv_kinase-like_dom"/>
</dbReference>
<dbReference type="EC" id="2.1.2.11" evidence="3"/>